<evidence type="ECO:0000313" key="10">
    <source>
        <dbReference type="Proteomes" id="UP001419268"/>
    </source>
</evidence>
<feature type="domain" description="Riboflavin kinase" evidence="8">
    <location>
        <begin position="152"/>
        <end position="254"/>
    </location>
</feature>
<keyword evidence="3" id="KW-0285">Flavoprotein</keyword>
<dbReference type="FunFam" id="2.40.30.30:FF:000005">
    <property type="entry name" value="Haloacid dehalogenase-like hydrolase domain-containing protein 1A"/>
    <property type="match status" value="1"/>
</dbReference>
<dbReference type="PANTHER" id="PTHR22749">
    <property type="entry name" value="RIBOFLAVIN KINASE/FMN ADENYLYLTRANSFERASE"/>
    <property type="match status" value="1"/>
</dbReference>
<dbReference type="GO" id="GO:0009398">
    <property type="term" value="P:FMN biosynthetic process"/>
    <property type="evidence" value="ECO:0007669"/>
    <property type="project" value="TreeGrafter"/>
</dbReference>
<reference evidence="9 10" key="1">
    <citation type="submission" date="2024-01" db="EMBL/GenBank/DDBJ databases">
        <title>Genome assemblies of Stephania.</title>
        <authorList>
            <person name="Yang L."/>
        </authorList>
    </citation>
    <scope>NUCLEOTIDE SEQUENCE [LARGE SCALE GENOMIC DNA]</scope>
    <source>
        <strain evidence="9">JXDWG</strain>
        <tissue evidence="9">Leaf</tissue>
    </source>
</reference>
<proteinExistence type="predicted"/>
<dbReference type="GO" id="GO:0008531">
    <property type="term" value="F:riboflavin kinase activity"/>
    <property type="evidence" value="ECO:0007669"/>
    <property type="project" value="UniProtKB-EC"/>
</dbReference>
<dbReference type="InterPro" id="IPR023468">
    <property type="entry name" value="Riboflavin_kinase"/>
</dbReference>
<keyword evidence="6" id="KW-0547">Nucleotide-binding</keyword>
<comment type="pathway">
    <text evidence="1">Cofactor biosynthesis; FMN biosynthesis; FMN from riboflavin (ATP route): step 1/1.</text>
</comment>
<dbReference type="EMBL" id="JBBNAG010000012">
    <property type="protein sequence ID" value="KAK9089456.1"/>
    <property type="molecule type" value="Genomic_DNA"/>
</dbReference>
<comment type="caution">
    <text evidence="9">The sequence shown here is derived from an EMBL/GenBank/DDBJ whole genome shotgun (WGS) entry which is preliminary data.</text>
</comment>
<evidence type="ECO:0000256" key="1">
    <source>
        <dbReference type="ARBA" id="ARBA00005201"/>
    </source>
</evidence>
<keyword evidence="5" id="KW-0808">Transferase</keyword>
<protein>
    <recommendedName>
        <fullName evidence="2">riboflavin kinase</fullName>
        <ecNumber evidence="2">2.7.1.26</ecNumber>
    </recommendedName>
</protein>
<gene>
    <name evidence="9" type="ORF">Scep_028538</name>
</gene>
<keyword evidence="10" id="KW-1185">Reference proteome</keyword>
<evidence type="ECO:0000256" key="6">
    <source>
        <dbReference type="ARBA" id="ARBA00022741"/>
    </source>
</evidence>
<dbReference type="Gene3D" id="2.40.30.30">
    <property type="entry name" value="Riboflavin kinase-like"/>
    <property type="match status" value="1"/>
</dbReference>
<accession>A0AAP0EA48</accession>
<dbReference type="InterPro" id="IPR023214">
    <property type="entry name" value="HAD_sf"/>
</dbReference>
<dbReference type="AlphaFoldDB" id="A0AAP0EA48"/>
<dbReference type="SMART" id="SM00904">
    <property type="entry name" value="Flavokinase"/>
    <property type="match status" value="1"/>
</dbReference>
<dbReference type="GO" id="GO:0009231">
    <property type="term" value="P:riboflavin biosynthetic process"/>
    <property type="evidence" value="ECO:0007669"/>
    <property type="project" value="InterPro"/>
</dbReference>
<dbReference type="Gene3D" id="3.40.50.1000">
    <property type="entry name" value="HAD superfamily/HAD-like"/>
    <property type="match status" value="1"/>
</dbReference>
<dbReference type="SUPFAM" id="SSF82114">
    <property type="entry name" value="Riboflavin kinase-like"/>
    <property type="match status" value="1"/>
</dbReference>
<dbReference type="Proteomes" id="UP001419268">
    <property type="component" value="Unassembled WGS sequence"/>
</dbReference>
<evidence type="ECO:0000313" key="9">
    <source>
        <dbReference type="EMBL" id="KAK9089456.1"/>
    </source>
</evidence>
<dbReference type="InterPro" id="IPR036412">
    <property type="entry name" value="HAD-like_sf"/>
</dbReference>
<name>A0AAP0EA48_9MAGN</name>
<evidence type="ECO:0000256" key="4">
    <source>
        <dbReference type="ARBA" id="ARBA00022643"/>
    </source>
</evidence>
<evidence type="ECO:0000256" key="2">
    <source>
        <dbReference type="ARBA" id="ARBA00012105"/>
    </source>
</evidence>
<dbReference type="CDD" id="cd07505">
    <property type="entry name" value="HAD_BPGM-like"/>
    <property type="match status" value="1"/>
</dbReference>
<sequence length="566" mass="63830">MAAINPLRRLVSCVILDLDGTLLNRSRWHCVKSLKVFLEKYGKGWDDRWCNIKALPGANRLIKHLKAYGVPMASPEIFLESGKRLNVDASTALSLRIHFPGVTAGKGAGMEVVAVPSLPKQTHIYAAADEVINSLLDLRPEKWGLPPFNDSNLPTDGYSTTLSEHASGVYFGWARLSTRGIYKMVMSIGWNPYFNNTKKTIEPWLLHEFDEDFYGEDLRLAIVGYIRPEANFPSLEALIAKIHEDRQIAEKALDLPLYAGYKDSPHLLTSPLQQNDHNLDDDDDADGKSISFENSNAFKLLQGLNDARRLDDPRALAHQELEVRVCGNRGEYFHPTYACPYSKYKNHHGSTYASPQPNFYMSKRTPLGTLAGGYAIYEIKFAKFETQVTAILEHLMDEEELPLQPIFDYDDSVNADTSKSVEFDELSIVDEHLSEPEETLYVSSHEPDITIAQYDDDEAEKEIEVISERSEEPQKENEEDQPLVLVKPPTLPCIFVKPYTGVEVKERSWIFYTADTFVLDDHDSTDSFVLEVPNELPILKEGVHDALPKYVDAPFVVDISKGEGIT</sequence>
<dbReference type="GO" id="GO:0005524">
    <property type="term" value="F:ATP binding"/>
    <property type="evidence" value="ECO:0007669"/>
    <property type="project" value="UniProtKB-KW"/>
</dbReference>
<dbReference type="PANTHER" id="PTHR22749:SF6">
    <property type="entry name" value="RIBOFLAVIN KINASE"/>
    <property type="match status" value="1"/>
</dbReference>
<dbReference type="Pfam" id="PF01687">
    <property type="entry name" value="Flavokinase"/>
    <property type="match status" value="1"/>
</dbReference>
<dbReference type="SUPFAM" id="SSF56784">
    <property type="entry name" value="HAD-like"/>
    <property type="match status" value="1"/>
</dbReference>
<dbReference type="EC" id="2.7.1.26" evidence="2"/>
<evidence type="ECO:0000256" key="3">
    <source>
        <dbReference type="ARBA" id="ARBA00022630"/>
    </source>
</evidence>
<dbReference type="InterPro" id="IPR015865">
    <property type="entry name" value="Riboflavin_kinase_bac/euk"/>
</dbReference>
<keyword evidence="7" id="KW-0067">ATP-binding</keyword>
<evidence type="ECO:0000259" key="8">
    <source>
        <dbReference type="SMART" id="SM00904"/>
    </source>
</evidence>
<dbReference type="InterPro" id="IPR023465">
    <property type="entry name" value="Riboflavin_kinase_dom_sf"/>
</dbReference>
<evidence type="ECO:0000256" key="5">
    <source>
        <dbReference type="ARBA" id="ARBA00022679"/>
    </source>
</evidence>
<keyword evidence="4" id="KW-0288">FMN</keyword>
<evidence type="ECO:0000256" key="7">
    <source>
        <dbReference type="ARBA" id="ARBA00022840"/>
    </source>
</evidence>
<organism evidence="9 10">
    <name type="scientific">Stephania cephalantha</name>
    <dbReference type="NCBI Taxonomy" id="152367"/>
    <lineage>
        <taxon>Eukaryota</taxon>
        <taxon>Viridiplantae</taxon>
        <taxon>Streptophyta</taxon>
        <taxon>Embryophyta</taxon>
        <taxon>Tracheophyta</taxon>
        <taxon>Spermatophyta</taxon>
        <taxon>Magnoliopsida</taxon>
        <taxon>Ranunculales</taxon>
        <taxon>Menispermaceae</taxon>
        <taxon>Menispermoideae</taxon>
        <taxon>Cissampelideae</taxon>
        <taxon>Stephania</taxon>
    </lineage>
</organism>